<dbReference type="AlphaFoldDB" id="X0XTZ7"/>
<evidence type="ECO:0000313" key="1">
    <source>
        <dbReference type="EMBL" id="GAG28331.1"/>
    </source>
</evidence>
<accession>X0XTZ7</accession>
<dbReference type="EMBL" id="BARS01048830">
    <property type="protein sequence ID" value="GAG28331.1"/>
    <property type="molecule type" value="Genomic_DNA"/>
</dbReference>
<sequence length="48" mass="5025">TTTSTTGGSDVTSFDDATIPADSFIWLETTAKSGTVSELHVTVVYTVD</sequence>
<protein>
    <submittedName>
        <fullName evidence="1">Uncharacterized protein</fullName>
    </submittedName>
</protein>
<reference evidence="1" key="1">
    <citation type="journal article" date="2014" name="Front. Microbiol.">
        <title>High frequency of phylogenetically diverse reductive dehalogenase-homologous genes in deep subseafloor sedimentary metagenomes.</title>
        <authorList>
            <person name="Kawai M."/>
            <person name="Futagami T."/>
            <person name="Toyoda A."/>
            <person name="Takaki Y."/>
            <person name="Nishi S."/>
            <person name="Hori S."/>
            <person name="Arai W."/>
            <person name="Tsubouchi T."/>
            <person name="Morono Y."/>
            <person name="Uchiyama I."/>
            <person name="Ito T."/>
            <person name="Fujiyama A."/>
            <person name="Inagaki F."/>
            <person name="Takami H."/>
        </authorList>
    </citation>
    <scope>NUCLEOTIDE SEQUENCE</scope>
    <source>
        <strain evidence="1">Expedition CK06-06</strain>
    </source>
</reference>
<organism evidence="1">
    <name type="scientific">marine sediment metagenome</name>
    <dbReference type="NCBI Taxonomy" id="412755"/>
    <lineage>
        <taxon>unclassified sequences</taxon>
        <taxon>metagenomes</taxon>
        <taxon>ecological metagenomes</taxon>
    </lineage>
</organism>
<name>X0XTZ7_9ZZZZ</name>
<comment type="caution">
    <text evidence="1">The sequence shown here is derived from an EMBL/GenBank/DDBJ whole genome shotgun (WGS) entry which is preliminary data.</text>
</comment>
<proteinExistence type="predicted"/>
<feature type="non-terminal residue" evidence="1">
    <location>
        <position position="1"/>
    </location>
</feature>
<gene>
    <name evidence="1" type="ORF">S01H1_73105</name>
</gene>